<organism evidence="2 3">
    <name type="scientific">Aureibaculum flavum</name>
    <dbReference type="NCBI Taxonomy" id="2795986"/>
    <lineage>
        <taxon>Bacteria</taxon>
        <taxon>Pseudomonadati</taxon>
        <taxon>Bacteroidota</taxon>
        <taxon>Flavobacteriia</taxon>
        <taxon>Flavobacteriales</taxon>
        <taxon>Flavobacteriaceae</taxon>
        <taxon>Aureibaculum</taxon>
    </lineage>
</organism>
<keyword evidence="3" id="KW-1185">Reference proteome</keyword>
<feature type="domain" description="Bacterial EndoU nuclease" evidence="1">
    <location>
        <begin position="98"/>
        <end position="217"/>
    </location>
</feature>
<dbReference type="RefSeq" id="WP_198840561.1">
    <property type="nucleotide sequence ID" value="NZ_JAEHFJ010000003.1"/>
</dbReference>
<gene>
    <name evidence="2" type="ORF">JBL43_05975</name>
</gene>
<dbReference type="Pfam" id="PF14436">
    <property type="entry name" value="EndoU_bacteria"/>
    <property type="match status" value="1"/>
</dbReference>
<name>A0ABS0WP59_9FLAO</name>
<evidence type="ECO:0000313" key="2">
    <source>
        <dbReference type="EMBL" id="MBJ2173777.1"/>
    </source>
</evidence>
<comment type="caution">
    <text evidence="2">The sequence shown here is derived from an EMBL/GenBank/DDBJ whole genome shotgun (WGS) entry which is preliminary data.</text>
</comment>
<dbReference type="Proteomes" id="UP000623301">
    <property type="component" value="Unassembled WGS sequence"/>
</dbReference>
<proteinExistence type="predicted"/>
<sequence length="220" mass="25694">MDYYYYILKNSFSTDKQSLKTGVIIHKVPTTYPFDFINGNGPFKDLKELKRKSTIYRNLILRNPKRAEQICVEKNMRVIKAVVLAKKGLRVNLDFIEIIEHCTKGRVNRGKVSGIHFYDPKTVKILNIIDQNPSNGIWEAQIEYFDSRTKKWIKKDTSTTFFPNDWSYHQLFHECLFAVNNKIKKKNSKNIYTSKTESGIEVEIICLNGAMKSIYPVLKQ</sequence>
<evidence type="ECO:0000259" key="1">
    <source>
        <dbReference type="Pfam" id="PF14436"/>
    </source>
</evidence>
<evidence type="ECO:0000313" key="3">
    <source>
        <dbReference type="Proteomes" id="UP000623301"/>
    </source>
</evidence>
<protein>
    <submittedName>
        <fullName evidence="2">EndoU domain-containing protein</fullName>
    </submittedName>
</protein>
<reference evidence="2 3" key="1">
    <citation type="submission" date="2020-12" db="EMBL/GenBank/DDBJ databases">
        <title>Aureibaculum luteum sp. nov. and Aureibaculum flavum sp. nov., novel members of the family Flavobacteriaceae isolated from Antarctic intertidal sediments.</title>
        <authorList>
            <person name="He X."/>
            <person name="Zhang X."/>
        </authorList>
    </citation>
    <scope>NUCLEOTIDE SEQUENCE [LARGE SCALE GENOMIC DNA]</scope>
    <source>
        <strain evidence="2 3">A20</strain>
    </source>
</reference>
<accession>A0ABS0WP59</accession>
<dbReference type="EMBL" id="JAEHFJ010000003">
    <property type="protein sequence ID" value="MBJ2173777.1"/>
    <property type="molecule type" value="Genomic_DNA"/>
</dbReference>
<dbReference type="InterPro" id="IPR029501">
    <property type="entry name" value="EndoU_bac"/>
</dbReference>